<evidence type="ECO:0000256" key="1">
    <source>
        <dbReference type="SAM" id="MobiDB-lite"/>
    </source>
</evidence>
<dbReference type="AlphaFoldDB" id="A0A5C3ED65"/>
<feature type="chain" id="PRO_5022734152" description="Secreted protein" evidence="2">
    <location>
        <begin position="27"/>
        <end position="333"/>
    </location>
</feature>
<name>A0A5C3ED65_9BASI</name>
<evidence type="ECO:0008006" key="5">
    <source>
        <dbReference type="Google" id="ProtNLM"/>
    </source>
</evidence>
<proteinExistence type="predicted"/>
<evidence type="ECO:0000256" key="2">
    <source>
        <dbReference type="SAM" id="SignalP"/>
    </source>
</evidence>
<dbReference type="EMBL" id="OOIN01000021">
    <property type="protein sequence ID" value="SPO28160.1"/>
    <property type="molecule type" value="Genomic_DNA"/>
</dbReference>
<dbReference type="PROSITE" id="PS51257">
    <property type="entry name" value="PROKAR_LIPOPROTEIN"/>
    <property type="match status" value="1"/>
</dbReference>
<evidence type="ECO:0000313" key="4">
    <source>
        <dbReference type="Proteomes" id="UP000324022"/>
    </source>
</evidence>
<gene>
    <name evidence="3" type="ORF">UTRI_04546_B</name>
</gene>
<organism evidence="3 4">
    <name type="scientific">Ustilago trichophora</name>
    <dbReference type="NCBI Taxonomy" id="86804"/>
    <lineage>
        <taxon>Eukaryota</taxon>
        <taxon>Fungi</taxon>
        <taxon>Dikarya</taxon>
        <taxon>Basidiomycota</taxon>
        <taxon>Ustilaginomycotina</taxon>
        <taxon>Ustilaginomycetes</taxon>
        <taxon>Ustilaginales</taxon>
        <taxon>Ustilaginaceae</taxon>
        <taxon>Ustilago</taxon>
    </lineage>
</organism>
<feature type="region of interest" description="Disordered" evidence="1">
    <location>
        <begin position="247"/>
        <end position="301"/>
    </location>
</feature>
<keyword evidence="4" id="KW-1185">Reference proteome</keyword>
<accession>A0A5C3ED65</accession>
<reference evidence="3 4" key="1">
    <citation type="submission" date="2018-03" db="EMBL/GenBank/DDBJ databases">
        <authorList>
            <person name="Guldener U."/>
        </authorList>
    </citation>
    <scope>NUCLEOTIDE SEQUENCE [LARGE SCALE GENOMIC DNA]</scope>
    <source>
        <strain evidence="3 4">NBRC100155</strain>
    </source>
</reference>
<evidence type="ECO:0000313" key="3">
    <source>
        <dbReference type="EMBL" id="SPO28160.1"/>
    </source>
</evidence>
<dbReference type="OrthoDB" id="2556307at2759"/>
<feature type="signal peptide" evidence="2">
    <location>
        <begin position="1"/>
        <end position="26"/>
    </location>
</feature>
<sequence>MLDKKGATAMWIQVAILLLLACSALGSGQLESVPEHVEMFNKPSTPAITGPADGDLYPVPASGDLYPVPATYLPAPRVHNERVPVTGLVRVQGKVLRPYHLGKAIYRFNFLVEDTEPRQESERSQDREHRRFRFWQTDPVGPDAPPANKKQLEQLLSEIPRPAPTFDKELRPDRSTLGKQFNAVKLKGKDLDRETLKNMMAMQKPFFVQGAGGKVWYFHTEDGNHFTYTHKVKESDKRSVRKYLHSVPPNRPLFESADASAEVPTGAPVDTPSGTPAGTPPDSPDRFFGSPAPFGQMERSHSRYSPGWARKLSEGIRSIFRKPAAFIGSTHAI</sequence>
<dbReference type="Proteomes" id="UP000324022">
    <property type="component" value="Unassembled WGS sequence"/>
</dbReference>
<protein>
    <recommendedName>
        <fullName evidence="5">Secreted protein</fullName>
    </recommendedName>
</protein>
<keyword evidence="2" id="KW-0732">Signal</keyword>